<dbReference type="OrthoDB" id="8656135at2"/>
<name>A0A3N6MCY5_9BURK</name>
<evidence type="ECO:0000256" key="1">
    <source>
        <dbReference type="ARBA" id="ARBA00004561"/>
    </source>
</evidence>
<dbReference type="InterPro" id="IPR008966">
    <property type="entry name" value="Adhesion_dom_sf"/>
</dbReference>
<dbReference type="AlphaFoldDB" id="A0A3N6MCY5"/>
<feature type="signal peptide" evidence="5">
    <location>
        <begin position="1"/>
        <end position="25"/>
    </location>
</feature>
<comment type="subcellular location">
    <subcellularLocation>
        <location evidence="1">Fimbrium</location>
    </subcellularLocation>
</comment>
<dbReference type="Proteomes" id="UP000272778">
    <property type="component" value="Unassembled WGS sequence"/>
</dbReference>
<evidence type="ECO:0000256" key="2">
    <source>
        <dbReference type="ARBA" id="ARBA00006671"/>
    </source>
</evidence>
<dbReference type="EMBL" id="RQIS01000027">
    <property type="protein sequence ID" value="RQH00578.1"/>
    <property type="molecule type" value="Genomic_DNA"/>
</dbReference>
<proteinExistence type="inferred from homology"/>
<dbReference type="GO" id="GO:0009289">
    <property type="term" value="C:pilus"/>
    <property type="evidence" value="ECO:0007669"/>
    <property type="project" value="UniProtKB-SubCell"/>
</dbReference>
<dbReference type="PANTHER" id="PTHR33420:SF3">
    <property type="entry name" value="FIMBRIAL SUBUNIT ELFA"/>
    <property type="match status" value="1"/>
</dbReference>
<evidence type="ECO:0000256" key="5">
    <source>
        <dbReference type="SAM" id="SignalP"/>
    </source>
</evidence>
<comment type="caution">
    <text evidence="6">The sequence shown here is derived from an EMBL/GenBank/DDBJ whole genome shotgun (WGS) entry which is preliminary data.</text>
</comment>
<accession>A0A3N6MCY5</accession>
<dbReference type="Pfam" id="PF16970">
    <property type="entry name" value="FimA"/>
    <property type="match status" value="1"/>
</dbReference>
<evidence type="ECO:0000256" key="4">
    <source>
        <dbReference type="ARBA" id="ARBA00023263"/>
    </source>
</evidence>
<evidence type="ECO:0000313" key="7">
    <source>
        <dbReference type="Proteomes" id="UP000272778"/>
    </source>
</evidence>
<sequence length="181" mass="18228">MKSNKFAVIGAVFAAAALAPAASWAADGTITIQGTITAQTCSISGDGQGTDFTVMLPTVSTSALTIAGATAGRTPFNIALTNCSPDSGTVSTYFEPGVTVNSSTGQLHNTNGDAQNVEVGLLNSDATQIMLGQAQASQNSESASISAGSATLNYYAQYVAVNGASTAGQVDTSVMYSMSYQ</sequence>
<keyword evidence="4" id="KW-0281">Fimbrium</keyword>
<dbReference type="PANTHER" id="PTHR33420">
    <property type="entry name" value="FIMBRIAL SUBUNIT ELFA-RELATED"/>
    <property type="match status" value="1"/>
</dbReference>
<dbReference type="InterPro" id="IPR036937">
    <property type="entry name" value="Adhesion_dom_fimbrial_sf"/>
</dbReference>
<comment type="similarity">
    <text evidence="2">Belongs to the fimbrial protein family.</text>
</comment>
<protein>
    <submittedName>
        <fullName evidence="6">Type 1 fimbrial protein</fullName>
    </submittedName>
</protein>
<dbReference type="InterPro" id="IPR039458">
    <property type="entry name" value="FimA-like"/>
</dbReference>
<gene>
    <name evidence="6" type="ORF">D1Y85_25165</name>
</gene>
<keyword evidence="7" id="KW-1185">Reference proteome</keyword>
<reference evidence="6 7" key="1">
    <citation type="submission" date="2018-11" db="EMBL/GenBank/DDBJ databases">
        <title>Paraburkholderia sp. DHOA04, isolated from soil.</title>
        <authorList>
            <person name="Gao Z.-H."/>
            <person name="Qiu L.-H."/>
            <person name="Fu J.-C."/>
        </authorList>
    </citation>
    <scope>NUCLEOTIDE SEQUENCE [LARGE SCALE GENOMIC DNA]</scope>
    <source>
        <strain evidence="6 7">DHOA04</strain>
    </source>
</reference>
<dbReference type="Gene3D" id="2.60.40.1090">
    <property type="entry name" value="Fimbrial-type adhesion domain"/>
    <property type="match status" value="1"/>
</dbReference>
<organism evidence="6 7">
    <name type="scientific">Paraburkholderia dinghuensis</name>
    <dbReference type="NCBI Taxonomy" id="2305225"/>
    <lineage>
        <taxon>Bacteria</taxon>
        <taxon>Pseudomonadati</taxon>
        <taxon>Pseudomonadota</taxon>
        <taxon>Betaproteobacteria</taxon>
        <taxon>Burkholderiales</taxon>
        <taxon>Burkholderiaceae</taxon>
        <taxon>Paraburkholderia</taxon>
    </lineage>
</organism>
<evidence type="ECO:0000313" key="6">
    <source>
        <dbReference type="EMBL" id="RQH00578.1"/>
    </source>
</evidence>
<dbReference type="InterPro" id="IPR050263">
    <property type="entry name" value="Bact_Fimbrial_Adh_Pro"/>
</dbReference>
<evidence type="ECO:0000256" key="3">
    <source>
        <dbReference type="ARBA" id="ARBA00022729"/>
    </source>
</evidence>
<dbReference type="RefSeq" id="WP_124153795.1">
    <property type="nucleotide sequence ID" value="NZ_RQIS01000027.1"/>
</dbReference>
<feature type="chain" id="PRO_5018143257" evidence="5">
    <location>
        <begin position="26"/>
        <end position="181"/>
    </location>
</feature>
<dbReference type="GO" id="GO:0043709">
    <property type="term" value="P:cell adhesion involved in single-species biofilm formation"/>
    <property type="evidence" value="ECO:0007669"/>
    <property type="project" value="TreeGrafter"/>
</dbReference>
<dbReference type="SUPFAM" id="SSF49401">
    <property type="entry name" value="Bacterial adhesins"/>
    <property type="match status" value="1"/>
</dbReference>
<keyword evidence="3 5" id="KW-0732">Signal</keyword>